<dbReference type="AlphaFoldDB" id="A0A8S3QJB1"/>
<accession>A0A8S3QJB1</accession>
<dbReference type="OrthoDB" id="6128631at2759"/>
<dbReference type="Proteomes" id="UP000683360">
    <property type="component" value="Unassembled WGS sequence"/>
</dbReference>
<comment type="caution">
    <text evidence="2">The sequence shown here is derived from an EMBL/GenBank/DDBJ whole genome shotgun (WGS) entry which is preliminary data.</text>
</comment>
<reference evidence="2" key="1">
    <citation type="submission" date="2021-03" db="EMBL/GenBank/DDBJ databases">
        <authorList>
            <person name="Bekaert M."/>
        </authorList>
    </citation>
    <scope>NUCLEOTIDE SEQUENCE</scope>
</reference>
<feature type="domain" description="SNTX MACPF/CDC-like" evidence="1">
    <location>
        <begin position="70"/>
        <end position="254"/>
    </location>
</feature>
<sequence length="265" mass="30360">MLKKQLKFGYEVNCNLPSTGKAEIPLYPEDRVFKQRPFGEFTYDDVALGFNPGIAFGETGEIICTNMEEKEIPALGRPFKLGMLYDCRTNNLLSNTAIWDENSIESYTASQPQPLCDFDFTAEDTISAKTSFLDINADLKLSVFFGMFEVHGSAKYLENHRKFTRQSRVTFKYRCRTHFKEFKLKEIMSDRHLHPGVLDLENATHVVAGILYGVDAIFVFDRNTTDKEDELQINKQLEAMVKFLPKVSSGSNSEEGIKSYWIRLK</sequence>
<dbReference type="PANTHER" id="PTHR31594">
    <property type="entry name" value="AIG1-TYPE G DOMAIN-CONTAINING PROTEIN"/>
    <property type="match status" value="1"/>
</dbReference>
<evidence type="ECO:0000259" key="1">
    <source>
        <dbReference type="Pfam" id="PF24674"/>
    </source>
</evidence>
<proteinExistence type="predicted"/>
<organism evidence="2 3">
    <name type="scientific">Mytilus edulis</name>
    <name type="common">Blue mussel</name>
    <dbReference type="NCBI Taxonomy" id="6550"/>
    <lineage>
        <taxon>Eukaryota</taxon>
        <taxon>Metazoa</taxon>
        <taxon>Spiralia</taxon>
        <taxon>Lophotrochozoa</taxon>
        <taxon>Mollusca</taxon>
        <taxon>Bivalvia</taxon>
        <taxon>Autobranchia</taxon>
        <taxon>Pteriomorphia</taxon>
        <taxon>Mytilida</taxon>
        <taxon>Mytiloidea</taxon>
        <taxon>Mytilidae</taxon>
        <taxon>Mytilinae</taxon>
        <taxon>Mytilus</taxon>
    </lineage>
</organism>
<keyword evidence="3" id="KW-1185">Reference proteome</keyword>
<name>A0A8S3QJB1_MYTED</name>
<gene>
    <name evidence="2" type="ORF">MEDL_10267</name>
</gene>
<dbReference type="Pfam" id="PF24674">
    <property type="entry name" value="MACPF_SNTX"/>
    <property type="match status" value="1"/>
</dbReference>
<dbReference type="PANTHER" id="PTHR31594:SF14">
    <property type="entry name" value="FIBRONECTIN TYPE-III DOMAIN-CONTAINING PROTEIN"/>
    <property type="match status" value="1"/>
</dbReference>
<evidence type="ECO:0000313" key="2">
    <source>
        <dbReference type="EMBL" id="CAG2195329.1"/>
    </source>
</evidence>
<dbReference type="InterPro" id="IPR052090">
    <property type="entry name" value="Cytolytic_pore-forming_toxin"/>
</dbReference>
<dbReference type="EMBL" id="CAJPWZ010000515">
    <property type="protein sequence ID" value="CAG2195329.1"/>
    <property type="molecule type" value="Genomic_DNA"/>
</dbReference>
<dbReference type="InterPro" id="IPR056072">
    <property type="entry name" value="SNTX_MACPF/CDC-like_dom"/>
</dbReference>
<protein>
    <submittedName>
        <fullName evidence="2">Neoverrucotoxin subunit beta,Stonustoxin subunit beta,Neoverrucotoxin subunit alpha,Verrucotoxin subunit beta</fullName>
    </submittedName>
</protein>
<evidence type="ECO:0000313" key="3">
    <source>
        <dbReference type="Proteomes" id="UP000683360"/>
    </source>
</evidence>